<evidence type="ECO:0000259" key="2">
    <source>
        <dbReference type="Pfam" id="PF05678"/>
    </source>
</evidence>
<dbReference type="GO" id="GO:0005634">
    <property type="term" value="C:nucleus"/>
    <property type="evidence" value="ECO:0007669"/>
    <property type="project" value="TreeGrafter"/>
</dbReference>
<evidence type="ECO:0000313" key="3">
    <source>
        <dbReference type="EMBL" id="OUZ99366.1"/>
    </source>
</evidence>
<dbReference type="InParanoid" id="A0A200PMC3"/>
<dbReference type="PANTHER" id="PTHR33143">
    <property type="entry name" value="F16F4.1 PROTEIN-RELATED"/>
    <property type="match status" value="1"/>
</dbReference>
<feature type="region of interest" description="Disordered" evidence="1">
    <location>
        <begin position="1"/>
        <end position="64"/>
    </location>
</feature>
<sequence length="252" mass="27338">MDPSDLPSGKPSPRRELQGPRPTPLKIRKDSHKIKKPPIAPQLPHQQQQQQKSSQPPAHQHRPPVIIYTVSPKVIHTDANDFMKLVQRLTGPSSSSLSSPSYSSSSSLLAPSSSSVDFSSGAISPAARFASIERTNINNNSSQGGVKLSRRDDSITSMEGLEMGPTVERTGSTFPSILSPMPSSLPPISPNFFSPTIDPNSLSFLHDLSPIFNGNKNYLEGNFIMPSPSTFFSAPITSPTPSFDLFNQFLDL</sequence>
<proteinExistence type="predicted"/>
<name>A0A200PMC3_MACCD</name>
<evidence type="ECO:0000256" key="1">
    <source>
        <dbReference type="SAM" id="MobiDB-lite"/>
    </source>
</evidence>
<dbReference type="Pfam" id="PF05678">
    <property type="entry name" value="VQ"/>
    <property type="match status" value="1"/>
</dbReference>
<evidence type="ECO:0000313" key="4">
    <source>
        <dbReference type="Proteomes" id="UP000195402"/>
    </source>
</evidence>
<protein>
    <submittedName>
        <fullName evidence="3">VQ</fullName>
    </submittedName>
</protein>
<dbReference type="PANTHER" id="PTHR33143:SF6">
    <property type="entry name" value="OS08G0102900 PROTEIN"/>
    <property type="match status" value="1"/>
</dbReference>
<feature type="compositionally biased region" description="Low complexity" evidence="1">
    <location>
        <begin position="92"/>
        <end position="115"/>
    </location>
</feature>
<keyword evidence="4" id="KW-1185">Reference proteome</keyword>
<dbReference type="InterPro" id="IPR039607">
    <property type="entry name" value="VQ_8/17/18/20/21/25"/>
</dbReference>
<organism evidence="3 4">
    <name type="scientific">Macleaya cordata</name>
    <name type="common">Five-seeded plume-poppy</name>
    <name type="synonym">Bocconia cordata</name>
    <dbReference type="NCBI Taxonomy" id="56857"/>
    <lineage>
        <taxon>Eukaryota</taxon>
        <taxon>Viridiplantae</taxon>
        <taxon>Streptophyta</taxon>
        <taxon>Embryophyta</taxon>
        <taxon>Tracheophyta</taxon>
        <taxon>Spermatophyta</taxon>
        <taxon>Magnoliopsida</taxon>
        <taxon>Ranunculales</taxon>
        <taxon>Papaveraceae</taxon>
        <taxon>Papaveroideae</taxon>
        <taxon>Macleaya</taxon>
    </lineage>
</organism>
<dbReference type="InterPro" id="IPR008889">
    <property type="entry name" value="VQ"/>
</dbReference>
<accession>A0A200PMC3</accession>
<dbReference type="OMA" id="VMDIPNS"/>
<dbReference type="FunCoup" id="A0A200PMC3">
    <property type="interactions" value="15"/>
</dbReference>
<dbReference type="STRING" id="56857.A0A200PMC3"/>
<comment type="caution">
    <text evidence="3">The sequence shown here is derived from an EMBL/GenBank/DDBJ whole genome shotgun (WGS) entry which is preliminary data.</text>
</comment>
<dbReference type="AlphaFoldDB" id="A0A200PMC3"/>
<dbReference type="Proteomes" id="UP000195402">
    <property type="component" value="Unassembled WGS sequence"/>
</dbReference>
<reference evidence="3 4" key="1">
    <citation type="journal article" date="2017" name="Mol. Plant">
        <title>The Genome of Medicinal Plant Macleaya cordata Provides New Insights into Benzylisoquinoline Alkaloids Metabolism.</title>
        <authorList>
            <person name="Liu X."/>
            <person name="Liu Y."/>
            <person name="Huang P."/>
            <person name="Ma Y."/>
            <person name="Qing Z."/>
            <person name="Tang Q."/>
            <person name="Cao H."/>
            <person name="Cheng P."/>
            <person name="Zheng Y."/>
            <person name="Yuan Z."/>
            <person name="Zhou Y."/>
            <person name="Liu J."/>
            <person name="Tang Z."/>
            <person name="Zhuo Y."/>
            <person name="Zhang Y."/>
            <person name="Yu L."/>
            <person name="Huang J."/>
            <person name="Yang P."/>
            <person name="Peng Q."/>
            <person name="Zhang J."/>
            <person name="Jiang W."/>
            <person name="Zhang Z."/>
            <person name="Lin K."/>
            <person name="Ro D.K."/>
            <person name="Chen X."/>
            <person name="Xiong X."/>
            <person name="Shang Y."/>
            <person name="Huang S."/>
            <person name="Zeng J."/>
        </authorList>
    </citation>
    <scope>NUCLEOTIDE SEQUENCE [LARGE SCALE GENOMIC DNA]</scope>
    <source>
        <strain evidence="4">cv. BLH2017</strain>
        <tissue evidence="3">Root</tissue>
    </source>
</reference>
<feature type="compositionally biased region" description="Low complexity" evidence="1">
    <location>
        <begin position="42"/>
        <end position="58"/>
    </location>
</feature>
<feature type="region of interest" description="Disordered" evidence="1">
    <location>
        <begin position="90"/>
        <end position="115"/>
    </location>
</feature>
<feature type="domain" description="VQ" evidence="2">
    <location>
        <begin position="69"/>
        <end position="95"/>
    </location>
</feature>
<dbReference type="OrthoDB" id="695631at2759"/>
<dbReference type="EMBL" id="MVGT01004509">
    <property type="protein sequence ID" value="OUZ99366.1"/>
    <property type="molecule type" value="Genomic_DNA"/>
</dbReference>
<gene>
    <name evidence="3" type="ORF">BVC80_719g13</name>
</gene>